<comment type="caution">
    <text evidence="4">The sequence shown here is derived from an EMBL/GenBank/DDBJ whole genome shotgun (WGS) entry which is preliminary data.</text>
</comment>
<evidence type="ECO:0008006" key="6">
    <source>
        <dbReference type="Google" id="ProtNLM"/>
    </source>
</evidence>
<feature type="chain" id="PRO_5041997062" description="Integral membrane protein" evidence="3">
    <location>
        <begin position="28"/>
        <end position="292"/>
    </location>
</feature>
<sequence length="292" mass="31423">MTSVVLRSASRYLSLLLIALVCLSVQAQNTNADTTLIPTAASKIFPQCGITCPLLTQAQTGCIPPSALANGRATYVSCFCQSSLITQLHSSADGTCDDTCTSASDRSLLKKWYTDFCASGGDIKTTSTTTTNTNNQNDQNNQQDSNQANQNDNAAATTTASARKNTPPPPSWWSGHYKWVIMVIVLIVGFALIAVLGVWLKRRHDAKYPNLYHSASGSANNSGLLFARQNNLAPPPVAWASKASPQVDSAGSSSRTEVFVPKDRPSRSTTRLQKNVTPTQGDDDLEIREVPR</sequence>
<evidence type="ECO:0000256" key="2">
    <source>
        <dbReference type="SAM" id="Phobius"/>
    </source>
</evidence>
<feature type="compositionally biased region" description="Polar residues" evidence="1">
    <location>
        <begin position="267"/>
        <end position="280"/>
    </location>
</feature>
<name>A0AAD4CAC8_ASPNN</name>
<evidence type="ECO:0000256" key="1">
    <source>
        <dbReference type="SAM" id="MobiDB-lite"/>
    </source>
</evidence>
<dbReference type="Proteomes" id="UP001194746">
    <property type="component" value="Unassembled WGS sequence"/>
</dbReference>
<keyword evidence="5" id="KW-1185">Reference proteome</keyword>
<keyword evidence="2" id="KW-0472">Membrane</keyword>
<evidence type="ECO:0000313" key="4">
    <source>
        <dbReference type="EMBL" id="KAF9882789.1"/>
    </source>
</evidence>
<accession>A0AAD4CAC8</accession>
<reference evidence="4" key="2">
    <citation type="submission" date="2020-02" db="EMBL/GenBank/DDBJ databases">
        <authorList>
            <person name="Gilchrist C.L.M."/>
            <person name="Chooi Y.-H."/>
        </authorList>
    </citation>
    <scope>NUCLEOTIDE SEQUENCE</scope>
    <source>
        <strain evidence="4">MST-FP2251</strain>
    </source>
</reference>
<feature type="signal peptide" evidence="3">
    <location>
        <begin position="1"/>
        <end position="27"/>
    </location>
</feature>
<feature type="transmembrane region" description="Helical" evidence="2">
    <location>
        <begin position="179"/>
        <end position="200"/>
    </location>
</feature>
<keyword evidence="2" id="KW-1133">Transmembrane helix</keyword>
<dbReference type="AlphaFoldDB" id="A0AAD4CAC8"/>
<feature type="compositionally biased region" description="Low complexity" evidence="1">
    <location>
        <begin position="127"/>
        <end position="162"/>
    </location>
</feature>
<evidence type="ECO:0000256" key="3">
    <source>
        <dbReference type="SAM" id="SignalP"/>
    </source>
</evidence>
<feature type="compositionally biased region" description="Polar residues" evidence="1">
    <location>
        <begin position="243"/>
        <end position="256"/>
    </location>
</feature>
<keyword evidence="2" id="KW-0812">Transmembrane</keyword>
<reference evidence="4" key="1">
    <citation type="journal article" date="2019" name="Beilstein J. Org. Chem.">
        <title>Nanangenines: drimane sesquiterpenoids as the dominant metabolite cohort of a novel Australian fungus, Aspergillus nanangensis.</title>
        <authorList>
            <person name="Lacey H.J."/>
            <person name="Gilchrist C.L.M."/>
            <person name="Crombie A."/>
            <person name="Kalaitzis J.A."/>
            <person name="Vuong D."/>
            <person name="Rutledge P.J."/>
            <person name="Turner P."/>
            <person name="Pitt J.I."/>
            <person name="Lacey E."/>
            <person name="Chooi Y.H."/>
            <person name="Piggott A.M."/>
        </authorList>
    </citation>
    <scope>NUCLEOTIDE SEQUENCE</scope>
    <source>
        <strain evidence="4">MST-FP2251</strain>
    </source>
</reference>
<feature type="region of interest" description="Disordered" evidence="1">
    <location>
        <begin position="127"/>
        <end position="168"/>
    </location>
</feature>
<gene>
    <name evidence="4" type="ORF">FE257_005157</name>
</gene>
<dbReference type="EMBL" id="VCAU01000218">
    <property type="protein sequence ID" value="KAF9882789.1"/>
    <property type="molecule type" value="Genomic_DNA"/>
</dbReference>
<keyword evidence="3" id="KW-0732">Signal</keyword>
<proteinExistence type="predicted"/>
<organism evidence="4 5">
    <name type="scientific">Aspergillus nanangensis</name>
    <dbReference type="NCBI Taxonomy" id="2582783"/>
    <lineage>
        <taxon>Eukaryota</taxon>
        <taxon>Fungi</taxon>
        <taxon>Dikarya</taxon>
        <taxon>Ascomycota</taxon>
        <taxon>Pezizomycotina</taxon>
        <taxon>Eurotiomycetes</taxon>
        <taxon>Eurotiomycetidae</taxon>
        <taxon>Eurotiales</taxon>
        <taxon>Aspergillaceae</taxon>
        <taxon>Aspergillus</taxon>
        <taxon>Aspergillus subgen. Circumdati</taxon>
    </lineage>
</organism>
<protein>
    <recommendedName>
        <fullName evidence="6">Integral membrane protein</fullName>
    </recommendedName>
</protein>
<evidence type="ECO:0000313" key="5">
    <source>
        <dbReference type="Proteomes" id="UP001194746"/>
    </source>
</evidence>
<feature type="region of interest" description="Disordered" evidence="1">
    <location>
        <begin position="237"/>
        <end position="292"/>
    </location>
</feature>